<reference evidence="1 2" key="1">
    <citation type="submission" date="2019-08" db="EMBL/GenBank/DDBJ databases">
        <title>Draft genome sequence of Lysobacter sp. UKS-15.</title>
        <authorList>
            <person name="Im W.-T."/>
        </authorList>
    </citation>
    <scope>NUCLEOTIDE SEQUENCE [LARGE SCALE GENOMIC DNA]</scope>
    <source>
        <strain evidence="1 2">UKS-15</strain>
    </source>
</reference>
<keyword evidence="2" id="KW-1185">Reference proteome</keyword>
<evidence type="ECO:0000313" key="1">
    <source>
        <dbReference type="EMBL" id="TZF89624.1"/>
    </source>
</evidence>
<dbReference type="EMBL" id="VTRV01000080">
    <property type="protein sequence ID" value="TZF89624.1"/>
    <property type="molecule type" value="Genomic_DNA"/>
</dbReference>
<dbReference type="InterPro" id="IPR006311">
    <property type="entry name" value="TAT_signal"/>
</dbReference>
<dbReference type="Proteomes" id="UP000323164">
    <property type="component" value="Unassembled WGS sequence"/>
</dbReference>
<accession>A0A5D8ZAE8</accession>
<comment type="caution">
    <text evidence="1">The sequence shown here is derived from an EMBL/GenBank/DDBJ whole genome shotgun (WGS) entry which is preliminary data.</text>
</comment>
<evidence type="ECO:0008006" key="3">
    <source>
        <dbReference type="Google" id="ProtNLM"/>
    </source>
</evidence>
<organism evidence="1 2">
    <name type="scientific">Cognatilysobacter lacus</name>
    <dbReference type="NCBI Taxonomy" id="1643323"/>
    <lineage>
        <taxon>Bacteria</taxon>
        <taxon>Pseudomonadati</taxon>
        <taxon>Pseudomonadota</taxon>
        <taxon>Gammaproteobacteria</taxon>
        <taxon>Lysobacterales</taxon>
        <taxon>Lysobacteraceae</taxon>
        <taxon>Cognatilysobacter</taxon>
    </lineage>
</organism>
<dbReference type="OrthoDB" id="5948846at2"/>
<dbReference type="Gene3D" id="1.20.120.1490">
    <property type="match status" value="1"/>
</dbReference>
<evidence type="ECO:0000313" key="2">
    <source>
        <dbReference type="Proteomes" id="UP000323164"/>
    </source>
</evidence>
<dbReference type="AlphaFoldDB" id="A0A5D8ZAE8"/>
<dbReference type="RefSeq" id="WP_149352927.1">
    <property type="nucleotide sequence ID" value="NZ_VTRV01000080.1"/>
</dbReference>
<proteinExistence type="predicted"/>
<sequence length="177" mass="18845">MTPNDSATRFPSTARRLLIGGIALAAALSLGGVAAYAATAPAGSEPMAVLSSFHHLHDHARLHEHVEGVLTKAGASAAQRQAIDGIMVESMRAQHADFARYHAGLGALKTLLAAPRIDVAAVERVRSQQDQVLLDTDRRLTETVLRIARVLTPEQRRALSTDIDAMMANAIGHHSGH</sequence>
<dbReference type="PROSITE" id="PS51318">
    <property type="entry name" value="TAT"/>
    <property type="match status" value="1"/>
</dbReference>
<protein>
    <recommendedName>
        <fullName evidence="3">Periplasmic heavy metal sensor</fullName>
    </recommendedName>
</protein>
<dbReference type="InterPro" id="IPR012899">
    <property type="entry name" value="LTXXQ"/>
</dbReference>
<name>A0A5D8ZAE8_9GAMM</name>
<gene>
    <name evidence="1" type="ORF">FW784_08545</name>
</gene>
<dbReference type="Pfam" id="PF07813">
    <property type="entry name" value="LTXXQ"/>
    <property type="match status" value="1"/>
</dbReference>